<dbReference type="PROSITE" id="PS50075">
    <property type="entry name" value="CARRIER"/>
    <property type="match status" value="1"/>
</dbReference>
<dbReference type="GO" id="GO:0004312">
    <property type="term" value="F:fatty acid synthase activity"/>
    <property type="evidence" value="ECO:0007669"/>
    <property type="project" value="TreeGrafter"/>
</dbReference>
<dbReference type="OrthoDB" id="9778690at2"/>
<dbReference type="InterPro" id="IPR050091">
    <property type="entry name" value="PKS_NRPS_Biosynth_Enz"/>
</dbReference>
<comment type="catalytic activity">
    <reaction evidence="9">
        <text>6 (S)-methylmalonyl-CoA + propanoyl-CoA + 6 NADPH + 12 H(+) = 6-deoxyerythronolide B + 6 CO2 + 6 NADP(+) + 7 CoA + H2O</text>
        <dbReference type="Rhea" id="RHEA:23068"/>
        <dbReference type="ChEBI" id="CHEBI:15377"/>
        <dbReference type="ChEBI" id="CHEBI:15378"/>
        <dbReference type="ChEBI" id="CHEBI:16089"/>
        <dbReference type="ChEBI" id="CHEBI:16526"/>
        <dbReference type="ChEBI" id="CHEBI:57287"/>
        <dbReference type="ChEBI" id="CHEBI:57327"/>
        <dbReference type="ChEBI" id="CHEBI:57392"/>
        <dbReference type="ChEBI" id="CHEBI:57783"/>
        <dbReference type="ChEBI" id="CHEBI:58349"/>
        <dbReference type="EC" id="2.3.1.94"/>
    </reaction>
</comment>
<evidence type="ECO:0000256" key="9">
    <source>
        <dbReference type="ARBA" id="ARBA00052442"/>
    </source>
</evidence>
<dbReference type="EMBL" id="NMQU01000145">
    <property type="protein sequence ID" value="OXM43583.1"/>
    <property type="molecule type" value="Genomic_DNA"/>
</dbReference>
<dbReference type="InterPro" id="IPR016036">
    <property type="entry name" value="Malonyl_transacylase_ACP-bd"/>
</dbReference>
<dbReference type="Gene3D" id="3.30.70.3290">
    <property type="match status" value="1"/>
</dbReference>
<dbReference type="SUPFAM" id="SSF55048">
    <property type="entry name" value="Probable ACP-binding domain of malonyl-CoA ACP transacylase"/>
    <property type="match status" value="1"/>
</dbReference>
<dbReference type="EC" id="2.3.1.94" evidence="13"/>
<evidence type="ECO:0000313" key="16">
    <source>
        <dbReference type="EMBL" id="OXM43583.1"/>
    </source>
</evidence>
<evidence type="ECO:0000259" key="14">
    <source>
        <dbReference type="PROSITE" id="PS50075"/>
    </source>
</evidence>
<dbReference type="InterPro" id="IPR015083">
    <property type="entry name" value="NorB/c/GfsB-D-like_docking"/>
</dbReference>
<evidence type="ECO:0000256" key="12">
    <source>
        <dbReference type="ARBA" id="ARBA00063272"/>
    </source>
</evidence>
<dbReference type="SUPFAM" id="SSF53901">
    <property type="entry name" value="Thiolase-like"/>
    <property type="match status" value="1"/>
</dbReference>
<dbReference type="FunFam" id="3.40.47.10:FF:000019">
    <property type="entry name" value="Polyketide synthase type I"/>
    <property type="match status" value="1"/>
</dbReference>
<comment type="cofactor">
    <cofactor evidence="1">
        <name>pantetheine 4'-phosphate</name>
        <dbReference type="ChEBI" id="CHEBI:47942"/>
    </cofactor>
</comment>
<dbReference type="InterPro" id="IPR014031">
    <property type="entry name" value="Ketoacyl_synth_C"/>
</dbReference>
<dbReference type="InterPro" id="IPR020806">
    <property type="entry name" value="PKS_PP-bd"/>
</dbReference>
<keyword evidence="6" id="KW-0045">Antibiotic biosynthesis</keyword>
<evidence type="ECO:0000256" key="6">
    <source>
        <dbReference type="ARBA" id="ARBA00023194"/>
    </source>
</evidence>
<dbReference type="PANTHER" id="PTHR43775:SF51">
    <property type="entry name" value="INACTIVE PHENOLPHTHIOCEROL SYNTHESIS POLYKETIDE SYNTHASE TYPE I PKS1-RELATED"/>
    <property type="match status" value="1"/>
</dbReference>
<dbReference type="SMART" id="SM00827">
    <property type="entry name" value="PKS_AT"/>
    <property type="match status" value="1"/>
</dbReference>
<dbReference type="Pfam" id="PF00698">
    <property type="entry name" value="Acyl_transf_1"/>
    <property type="match status" value="1"/>
</dbReference>
<dbReference type="InterPro" id="IPR016035">
    <property type="entry name" value="Acyl_Trfase/lysoPLipase"/>
</dbReference>
<dbReference type="SMART" id="SM01294">
    <property type="entry name" value="PKS_PP_betabranch"/>
    <property type="match status" value="1"/>
</dbReference>
<evidence type="ECO:0000256" key="8">
    <source>
        <dbReference type="ARBA" id="ARBA00023315"/>
    </source>
</evidence>
<dbReference type="GO" id="GO:0004315">
    <property type="term" value="F:3-oxoacyl-[acyl-carrier-protein] synthase activity"/>
    <property type="evidence" value="ECO:0007669"/>
    <property type="project" value="InterPro"/>
</dbReference>
<evidence type="ECO:0000256" key="11">
    <source>
        <dbReference type="ARBA" id="ARBA00060622"/>
    </source>
</evidence>
<dbReference type="Gene3D" id="1.10.1200.10">
    <property type="entry name" value="ACP-like"/>
    <property type="match status" value="1"/>
</dbReference>
<dbReference type="PROSITE" id="PS00606">
    <property type="entry name" value="KS3_1"/>
    <property type="match status" value="1"/>
</dbReference>
<dbReference type="FunFam" id="1.10.1200.10:FF:000007">
    <property type="entry name" value="Probable polyketide synthase pks17"/>
    <property type="match status" value="1"/>
</dbReference>
<dbReference type="FunFam" id="3.40.366.10:FF:000002">
    <property type="entry name" value="Probable polyketide synthase 2"/>
    <property type="match status" value="1"/>
</dbReference>
<evidence type="ECO:0000256" key="13">
    <source>
        <dbReference type="ARBA" id="ARBA00066981"/>
    </source>
</evidence>
<comment type="pathway">
    <text evidence="11">Antibiotic biosynthesis; erythromycin biosynthesis.</text>
</comment>
<proteinExistence type="predicted"/>
<dbReference type="GO" id="GO:0033068">
    <property type="term" value="P:macrolide biosynthetic process"/>
    <property type="evidence" value="ECO:0007669"/>
    <property type="project" value="UniProtKB-ARBA"/>
</dbReference>
<evidence type="ECO:0000256" key="4">
    <source>
        <dbReference type="ARBA" id="ARBA00022679"/>
    </source>
</evidence>
<evidence type="ECO:0000256" key="2">
    <source>
        <dbReference type="ARBA" id="ARBA00022450"/>
    </source>
</evidence>
<dbReference type="InterPro" id="IPR032821">
    <property type="entry name" value="PKS_assoc"/>
</dbReference>
<keyword evidence="7" id="KW-0511">Multifunctional enzyme</keyword>
<dbReference type="GO" id="GO:0006633">
    <property type="term" value="P:fatty acid biosynthetic process"/>
    <property type="evidence" value="ECO:0007669"/>
    <property type="project" value="InterPro"/>
</dbReference>
<feature type="domain" description="Carrier" evidence="14">
    <location>
        <begin position="1378"/>
        <end position="1453"/>
    </location>
</feature>
<dbReference type="Pfam" id="PF02801">
    <property type="entry name" value="Ketoacyl-synt_C"/>
    <property type="match status" value="1"/>
</dbReference>
<name>A0A229RA90_AMYAL</name>
<dbReference type="InterPro" id="IPR013968">
    <property type="entry name" value="PKS_KR"/>
</dbReference>
<dbReference type="CDD" id="cd00833">
    <property type="entry name" value="PKS"/>
    <property type="match status" value="1"/>
</dbReference>
<evidence type="ECO:0000256" key="1">
    <source>
        <dbReference type="ARBA" id="ARBA00001957"/>
    </source>
</evidence>
<dbReference type="InterPro" id="IPR001227">
    <property type="entry name" value="Ac_transferase_dom_sf"/>
</dbReference>
<dbReference type="PANTHER" id="PTHR43775">
    <property type="entry name" value="FATTY ACID SYNTHASE"/>
    <property type="match status" value="1"/>
</dbReference>
<dbReference type="Pfam" id="PF00550">
    <property type="entry name" value="PP-binding"/>
    <property type="match status" value="1"/>
</dbReference>
<keyword evidence="5" id="KW-0677">Repeat</keyword>
<dbReference type="GO" id="GO:0047879">
    <property type="term" value="F:erythronolide synthase activity"/>
    <property type="evidence" value="ECO:0007669"/>
    <property type="project" value="UniProtKB-EC"/>
</dbReference>
<dbReference type="SMART" id="SM00825">
    <property type="entry name" value="PKS_KS"/>
    <property type="match status" value="1"/>
</dbReference>
<dbReference type="SUPFAM" id="SSF51735">
    <property type="entry name" value="NAD(P)-binding Rossmann-fold domains"/>
    <property type="match status" value="2"/>
</dbReference>
<comment type="function">
    <text evidence="10">Involved in the biosynthesis of antibiotic erythromycin via the biosynthesis of its aglycone precursor, 6-deoxyerythronolide B (6-dEB).</text>
</comment>
<dbReference type="InterPro" id="IPR036291">
    <property type="entry name" value="NAD(P)-bd_dom_sf"/>
</dbReference>
<dbReference type="PROSITE" id="PS52004">
    <property type="entry name" value="KS3_2"/>
    <property type="match status" value="1"/>
</dbReference>
<dbReference type="SMART" id="SM00823">
    <property type="entry name" value="PKS_PP"/>
    <property type="match status" value="1"/>
</dbReference>
<dbReference type="InterPro" id="IPR006162">
    <property type="entry name" value="Ppantetheine_attach_site"/>
</dbReference>
<dbReference type="Pfam" id="PF08659">
    <property type="entry name" value="KR"/>
    <property type="match status" value="1"/>
</dbReference>
<dbReference type="Gene3D" id="3.40.50.720">
    <property type="entry name" value="NAD(P)-binding Rossmann-like Domain"/>
    <property type="match status" value="1"/>
</dbReference>
<evidence type="ECO:0000313" key="17">
    <source>
        <dbReference type="Proteomes" id="UP000215563"/>
    </source>
</evidence>
<accession>A0A229RA90</accession>
<keyword evidence="3" id="KW-0597">Phosphoprotein</keyword>
<evidence type="ECO:0000256" key="3">
    <source>
        <dbReference type="ARBA" id="ARBA00022553"/>
    </source>
</evidence>
<dbReference type="Proteomes" id="UP000215563">
    <property type="component" value="Unassembled WGS sequence"/>
</dbReference>
<dbReference type="SUPFAM" id="SSF52151">
    <property type="entry name" value="FabD/lysophospholipase-like"/>
    <property type="match status" value="1"/>
</dbReference>
<gene>
    <name evidence="16" type="ORF">CFP75_37805</name>
</gene>
<dbReference type="PROSITE" id="PS00012">
    <property type="entry name" value="PHOSPHOPANTETHEINE"/>
    <property type="match status" value="1"/>
</dbReference>
<dbReference type="GO" id="GO:0031177">
    <property type="term" value="F:phosphopantetheine binding"/>
    <property type="evidence" value="ECO:0007669"/>
    <property type="project" value="InterPro"/>
</dbReference>
<comment type="subunit">
    <text evidence="12">Homodimer. Erythronolide synthase is composed of EryAI, EryAII and EryAIII multimodular (2 modules) polypeptides each coding for a functional synthase subunit which participates in 2 of the six FAS-like elongation steps required for formation of the polyketide. Module 1, 2, 3, 4, 5, and 6 participating in biosynthesis steps 1, 2, 3, 4, 5, and 6, respectively.</text>
</comment>
<reference evidence="16 17" key="1">
    <citation type="submission" date="2017-07" db="EMBL/GenBank/DDBJ databases">
        <title>Amycolatopsis alba DSM 44262 Genome sequencing and assembly.</title>
        <authorList>
            <person name="Kaur N."/>
            <person name="Mayilraj S."/>
        </authorList>
    </citation>
    <scope>NUCLEOTIDE SEQUENCE [LARGE SCALE GENOMIC DNA]</scope>
    <source>
        <strain evidence="16 17">DSM 44262</strain>
    </source>
</reference>
<dbReference type="InterPro" id="IPR018201">
    <property type="entry name" value="Ketoacyl_synth_AS"/>
</dbReference>
<dbReference type="InterPro" id="IPR020841">
    <property type="entry name" value="PKS_Beta-ketoAc_synthase_dom"/>
</dbReference>
<dbReference type="SUPFAM" id="SSF47336">
    <property type="entry name" value="ACP-like"/>
    <property type="match status" value="1"/>
</dbReference>
<evidence type="ECO:0000256" key="5">
    <source>
        <dbReference type="ARBA" id="ARBA00022737"/>
    </source>
</evidence>
<keyword evidence="2" id="KW-0596">Phosphopantetheine</keyword>
<dbReference type="InterPro" id="IPR014043">
    <property type="entry name" value="Acyl_transferase_dom"/>
</dbReference>
<organism evidence="16 17">
    <name type="scientific">Amycolatopsis alba DSM 44262</name>
    <dbReference type="NCBI Taxonomy" id="1125972"/>
    <lineage>
        <taxon>Bacteria</taxon>
        <taxon>Bacillati</taxon>
        <taxon>Actinomycetota</taxon>
        <taxon>Actinomycetes</taxon>
        <taxon>Pseudonocardiales</taxon>
        <taxon>Pseudonocardiaceae</taxon>
        <taxon>Amycolatopsis</taxon>
    </lineage>
</organism>
<keyword evidence="17" id="KW-1185">Reference proteome</keyword>
<evidence type="ECO:0000256" key="7">
    <source>
        <dbReference type="ARBA" id="ARBA00023268"/>
    </source>
</evidence>
<dbReference type="InterPro" id="IPR057326">
    <property type="entry name" value="KR_dom"/>
</dbReference>
<comment type="caution">
    <text evidence="16">The sequence shown here is derived from an EMBL/GenBank/DDBJ whole genome shotgun (WGS) entry which is preliminary data.</text>
</comment>
<dbReference type="InterPro" id="IPR009081">
    <property type="entry name" value="PP-bd_ACP"/>
</dbReference>
<evidence type="ECO:0000259" key="15">
    <source>
        <dbReference type="PROSITE" id="PS52004"/>
    </source>
</evidence>
<dbReference type="Pfam" id="PF00109">
    <property type="entry name" value="ketoacyl-synt"/>
    <property type="match status" value="1"/>
</dbReference>
<feature type="domain" description="Ketosynthase family 3 (KS3)" evidence="15">
    <location>
        <begin position="33"/>
        <end position="458"/>
    </location>
</feature>
<dbReference type="InterPro" id="IPR036736">
    <property type="entry name" value="ACP-like_sf"/>
</dbReference>
<dbReference type="Pfam" id="PF16197">
    <property type="entry name" value="KAsynt_C_assoc"/>
    <property type="match status" value="1"/>
</dbReference>
<dbReference type="Gene3D" id="3.40.47.10">
    <property type="match status" value="1"/>
</dbReference>
<protein>
    <recommendedName>
        <fullName evidence="13">6-deoxyerythronolide-B synthase</fullName>
        <ecNumber evidence="13">2.3.1.94</ecNumber>
    </recommendedName>
</protein>
<keyword evidence="4" id="KW-0808">Transferase</keyword>
<dbReference type="Gene3D" id="3.40.366.10">
    <property type="entry name" value="Malonyl-Coenzyme A Acyl Carrier Protein, domain 2"/>
    <property type="match status" value="1"/>
</dbReference>
<dbReference type="CDD" id="cd08952">
    <property type="entry name" value="KR_1_SDR_x"/>
    <property type="match status" value="1"/>
</dbReference>
<dbReference type="SMART" id="SM00822">
    <property type="entry name" value="PKS_KR"/>
    <property type="match status" value="1"/>
</dbReference>
<keyword evidence="8" id="KW-0012">Acyltransferase</keyword>
<dbReference type="InterPro" id="IPR014030">
    <property type="entry name" value="Ketoacyl_synth_N"/>
</dbReference>
<dbReference type="InterPro" id="IPR016039">
    <property type="entry name" value="Thiolase-like"/>
</dbReference>
<evidence type="ECO:0000256" key="10">
    <source>
        <dbReference type="ARBA" id="ARBA00060158"/>
    </source>
</evidence>
<dbReference type="Pfam" id="PF08990">
    <property type="entry name" value="Docking"/>
    <property type="match status" value="1"/>
</dbReference>
<sequence>MPEDEKLVDYLKWVTADLHQARRRLAEVEAAAREPIAIVALACRFPGGVRSPEDLWDQVAGGVDAISGFPVDRGWDLAGLYDPNPDSVGKCYTREGGFLHDAADFDAGFFGMSPREATATDPQQRLLLETSWEVFERAGIDPDSLRGGDTGVFTGVVYQNYGNRNRVADEFEGYLAVGSSGSVASGRIAYTFGLEGPAVSLDTACSSSLVAMHLAVRSLRQGECSLALAGGVTVMPLPGVFAEFSRQRGLSPDGRCKSFDAAADGTAWSEGVGVVLLEKLSVARERGHPVLAVVRGSAVNSDGASNGLTAPNGPAQQRVISAALADAGLSTSDIDAVEAHGTGTRLGDPIEAQALLATYGRHRQAGSPLLLGSYKSNIGHTQGAAGIAGVIKMVMAMRHGVLPETLHLETPTPQVDWSSGAVELLADPVPWPDHGRPRRCAVSAFGMSGTNAHLVLESIESIESVGEDAFHGTEDDEGPWPVVVSGACAAGVRAQAGQIARFAEANPETGIGDIARFLAGSRASLGVRAVVVAGSAAELRERLDSCETGLADVTGRTVFVFPGQGAQWPGMGLALWESSPVFRDRMLACADVLDGLVGWSLRDVLADEAALARVEVVQPVSFAVMVSLAEVWRSLGVEPDAVVGHSQGEIAAACVAGILTLRDALRIVVSRSAIIARDLAGRGGMLSVSASETRVRDLLAGTVFLAAVNGPESVVVSGDREALAALTVTCEGLGIRTRAIPVDYASHSPGVDRIRDDLLHALADLRPATGTVPLYSTVDGGWADGPTMDDDYWFRNLRRPVGFEQAIRTLATGGHHAFVEVSPHPVLTTGIEDTVEELGPTVVTGTLRRQDGGWDRVLTSAGSLHIRGVPVDWGLGRGPHLDFPTYPFQRERYWLEELDPPKRLSDQATLDSWRYRIVWKPVAENPPLPAGTWLLVTRGGQDDPAVAAVADGMTAAGVRIERLTVGELDRLREIGAVDGVLCLLALDEAADLLTLVQALRDVKAPLWTVTRGGVQVDEHDGVPDPRQAAVWGLGRVVGLEHPGRWGGLIDLPEVVDTEAVKRLLAALNGTEDQLAVRATGVCARRLVRAEPADGVAEWRPRGTVLVTGGTGGVAAHVVRWLAANGAGHLVLTGRRGLPAEDTARLAEELGVEVTVVACDMADRPSVAALLAAYPPDAVVHAAGIATPAAIEETDAAGFGEVMAGKAIGAAHLDELLADRPLDAFVLFSSNAGVWGSGTQGAYAAANAFLDALAQRRRGRGLAATSIAWGAWDGGGMSTFSPQIQAGLAQSGLVHMPPELAVSALAQAVGRGETCAIVTDLRWDTFTPRFTALRPSPLLDDLPEARRAQSEPGEPAGSEQATPEFVLRLRATPAADRPRLLLDLVRAHVSAVLGHSTAGAVATDQAFSAIGFDSLTAVDLRNRLVTAVGARLSRTVVFDHPSPRALADHLLGELDTEPTVLTDLDTVAAALPAAAGDGTLRSRVSVRLREVLEQWHALTGTGLDGDEVDLDLASDEEIFRLVDSRLGPVEH</sequence>